<organism evidence="1 2">
    <name type="scientific">Ceratodon purpureus</name>
    <name type="common">Fire moss</name>
    <name type="synonym">Dicranum purpureum</name>
    <dbReference type="NCBI Taxonomy" id="3225"/>
    <lineage>
        <taxon>Eukaryota</taxon>
        <taxon>Viridiplantae</taxon>
        <taxon>Streptophyta</taxon>
        <taxon>Embryophyta</taxon>
        <taxon>Bryophyta</taxon>
        <taxon>Bryophytina</taxon>
        <taxon>Bryopsida</taxon>
        <taxon>Dicranidae</taxon>
        <taxon>Pseudoditrichales</taxon>
        <taxon>Ditrichaceae</taxon>
        <taxon>Ceratodon</taxon>
    </lineage>
</organism>
<comment type="caution">
    <text evidence="1">The sequence shown here is derived from an EMBL/GenBank/DDBJ whole genome shotgun (WGS) entry which is preliminary data.</text>
</comment>
<protein>
    <submittedName>
        <fullName evidence="1">Uncharacterized protein</fullName>
    </submittedName>
</protein>
<evidence type="ECO:0000313" key="1">
    <source>
        <dbReference type="EMBL" id="KAG0576844.1"/>
    </source>
</evidence>
<gene>
    <name evidence="1" type="ORF">KC19_5G112400</name>
</gene>
<proteinExistence type="predicted"/>
<sequence>MFVNETNMEIKNEVSVESLSQCWTTPALLAKAIKHGRHRAPERSSQDLGAPRAQETLMLYLSTILLVPMSNATHHRSTNLLLTAKDFTTQSICSCTSRSYLELHSDGRPNSFRYDF</sequence>
<dbReference type="Proteomes" id="UP000822688">
    <property type="component" value="Chromosome 5"/>
</dbReference>
<dbReference type="EMBL" id="CM026425">
    <property type="protein sequence ID" value="KAG0576844.1"/>
    <property type="molecule type" value="Genomic_DNA"/>
</dbReference>
<dbReference type="AlphaFoldDB" id="A0A8T0I095"/>
<evidence type="ECO:0000313" key="2">
    <source>
        <dbReference type="Proteomes" id="UP000822688"/>
    </source>
</evidence>
<keyword evidence="2" id="KW-1185">Reference proteome</keyword>
<accession>A0A8T0I095</accession>
<name>A0A8T0I095_CERPU</name>
<reference evidence="1" key="1">
    <citation type="submission" date="2020-06" db="EMBL/GenBank/DDBJ databases">
        <title>WGS assembly of Ceratodon purpureus strain R40.</title>
        <authorList>
            <person name="Carey S.B."/>
            <person name="Jenkins J."/>
            <person name="Shu S."/>
            <person name="Lovell J.T."/>
            <person name="Sreedasyam A."/>
            <person name="Maumus F."/>
            <person name="Tiley G.P."/>
            <person name="Fernandez-Pozo N."/>
            <person name="Barry K."/>
            <person name="Chen C."/>
            <person name="Wang M."/>
            <person name="Lipzen A."/>
            <person name="Daum C."/>
            <person name="Saski C.A."/>
            <person name="Payton A.C."/>
            <person name="Mcbreen J.C."/>
            <person name="Conrad R.E."/>
            <person name="Kollar L.M."/>
            <person name="Olsson S."/>
            <person name="Huttunen S."/>
            <person name="Landis J.B."/>
            <person name="Wickett N.J."/>
            <person name="Johnson M.G."/>
            <person name="Rensing S.A."/>
            <person name="Grimwood J."/>
            <person name="Schmutz J."/>
            <person name="Mcdaniel S.F."/>
        </authorList>
    </citation>
    <scope>NUCLEOTIDE SEQUENCE</scope>
    <source>
        <strain evidence="1">R40</strain>
    </source>
</reference>